<dbReference type="Proteomes" id="UP001597045">
    <property type="component" value="Unassembled WGS sequence"/>
</dbReference>
<keyword evidence="2" id="KW-1185">Reference proteome</keyword>
<reference evidence="2" key="1">
    <citation type="journal article" date="2019" name="Int. J. Syst. Evol. Microbiol.">
        <title>The Global Catalogue of Microorganisms (GCM) 10K type strain sequencing project: providing services to taxonomists for standard genome sequencing and annotation.</title>
        <authorList>
            <consortium name="The Broad Institute Genomics Platform"/>
            <consortium name="The Broad Institute Genome Sequencing Center for Infectious Disease"/>
            <person name="Wu L."/>
            <person name="Ma J."/>
        </authorList>
    </citation>
    <scope>NUCLEOTIDE SEQUENCE [LARGE SCALE GENOMIC DNA]</scope>
    <source>
        <strain evidence="2">JCM 31486</strain>
    </source>
</reference>
<accession>A0ABW3MKP3</accession>
<gene>
    <name evidence="1" type="ORF">ACFQ1S_39200</name>
</gene>
<sequence>MGLFDDINAYYQALMQQAQGQGGGRRHHTAGDDHYVTGGTNWNGYSLESLIKMVADQASPSQLQFLADTWRRQGAKLSESAENLQRSLYTLMQYWTGAGADEAMSKVGGNSQWIAD</sequence>
<name>A0ABW3MKP3_9PSEU</name>
<dbReference type="EMBL" id="JBHTIS010003355">
    <property type="protein sequence ID" value="MFD1051136.1"/>
    <property type="molecule type" value="Genomic_DNA"/>
</dbReference>
<comment type="caution">
    <text evidence="1">The sequence shown here is derived from an EMBL/GenBank/DDBJ whole genome shotgun (WGS) entry which is preliminary data.</text>
</comment>
<dbReference type="Gene3D" id="1.20.1260.20">
    <property type="entry name" value="PPE superfamily"/>
    <property type="match status" value="1"/>
</dbReference>
<proteinExistence type="predicted"/>
<organism evidence="1 2">
    <name type="scientific">Kibdelosporangium lantanae</name>
    <dbReference type="NCBI Taxonomy" id="1497396"/>
    <lineage>
        <taxon>Bacteria</taxon>
        <taxon>Bacillati</taxon>
        <taxon>Actinomycetota</taxon>
        <taxon>Actinomycetes</taxon>
        <taxon>Pseudonocardiales</taxon>
        <taxon>Pseudonocardiaceae</taxon>
        <taxon>Kibdelosporangium</taxon>
    </lineage>
</organism>
<feature type="non-terminal residue" evidence="1">
    <location>
        <position position="116"/>
    </location>
</feature>
<evidence type="ECO:0000313" key="2">
    <source>
        <dbReference type="Proteomes" id="UP001597045"/>
    </source>
</evidence>
<evidence type="ECO:0008006" key="3">
    <source>
        <dbReference type="Google" id="ProtNLM"/>
    </source>
</evidence>
<dbReference type="InterPro" id="IPR038332">
    <property type="entry name" value="PPE_sf"/>
</dbReference>
<evidence type="ECO:0000313" key="1">
    <source>
        <dbReference type="EMBL" id="MFD1051136.1"/>
    </source>
</evidence>
<protein>
    <recommendedName>
        <fullName evidence="3">WXG100 family type VII secretion target</fullName>
    </recommendedName>
</protein>